<evidence type="ECO:0000313" key="11">
    <source>
        <dbReference type="EMBL" id="MBB6067073.1"/>
    </source>
</evidence>
<reference evidence="6" key="2">
    <citation type="submission" date="2018-02" db="EMBL/GenBank/DDBJ databases">
        <title>Complete genome sequence of the Methanococcus maripaludis type strain JJ (DSM 2067), a model for selenoprotein synthesis in Archaea.</title>
        <authorList>
            <person name="Poehlein A."/>
            <person name="Heym D."/>
            <person name="Quitzke V."/>
            <person name="Fersch J."/>
            <person name="Daniel R."/>
            <person name="Rother M."/>
        </authorList>
    </citation>
    <scope>NUCLEOTIDE SEQUENCE [LARGE SCALE GENOMIC DNA]</scope>
    <source>
        <strain evidence="6">DSM 2067</strain>
    </source>
</reference>
<dbReference type="EMBL" id="JACDUJ010000001">
    <property type="protein sequence ID" value="MBA2847222.1"/>
    <property type="molecule type" value="Genomic_DNA"/>
</dbReference>
<reference evidence="15" key="5">
    <citation type="submission" date="2021-03" db="EMBL/GenBank/DDBJ databases">
        <title>Genomic Encyclopedia of Type Strains, Phase IV (KMG-IV): sequencing the most valuable type-strain genomes for metagenomic binning, comparative biology and taxonomic classification.</title>
        <authorList>
            <person name="Goeker M."/>
        </authorList>
    </citation>
    <scope>NUCLEOTIDE SEQUENCE</scope>
    <source>
        <strain evidence="15">DSM 2771</strain>
    </source>
</reference>
<dbReference type="EMBL" id="JACDUO010000001">
    <property type="protein sequence ID" value="MBA2863404.1"/>
    <property type="molecule type" value="Genomic_DNA"/>
</dbReference>
<dbReference type="SMR" id="A0A2L1CC25"/>
<dbReference type="EMBL" id="JAGINF010000009">
    <property type="protein sequence ID" value="MBP2220269.1"/>
    <property type="molecule type" value="Genomic_DNA"/>
</dbReference>
<reference evidence="17 18" key="3">
    <citation type="submission" date="2020-07" db="EMBL/GenBank/DDBJ databases">
        <title>Genomic Encyclopedia of Type Strains, Phase IV (KMG-V): Genome sequencing to study the core and pangenomes of soil and plant-associated prokaryotes.</title>
        <authorList>
            <person name="Whitman W."/>
        </authorList>
    </citation>
    <scope>NUCLEOTIDE SEQUENCE [LARGE SCALE GENOMIC DNA]</scope>
    <source>
        <strain evidence="8 18">A1</strain>
        <strain evidence="7 20">A5</strain>
        <strain evidence="9 17">C12</strain>
        <strain evidence="10 19">C13</strain>
        <strain evidence="12 22">D1</strain>
        <strain evidence="11 21">DSM 7078</strain>
        <strain evidence="14">RC</strain>
    </source>
</reference>
<dbReference type="OMA" id="SGVIIME"/>
<name>A0A2L1CC25_METMI</name>
<evidence type="ECO:0000313" key="12">
    <source>
        <dbReference type="EMBL" id="MBB6496592.1"/>
    </source>
</evidence>
<evidence type="ECO:0000313" key="21">
    <source>
        <dbReference type="Proteomes" id="UP000584706"/>
    </source>
</evidence>
<dbReference type="Proteomes" id="UP000714405">
    <property type="component" value="Unassembled WGS sequence"/>
</dbReference>
<dbReference type="HAMAP" id="MF_00329">
    <property type="entry name" value="Ribosomal_eL18"/>
    <property type="match status" value="1"/>
</dbReference>
<evidence type="ECO:0000313" key="9">
    <source>
        <dbReference type="EMBL" id="MBA2857706.1"/>
    </source>
</evidence>
<reference evidence="16" key="1">
    <citation type="journal article" date="2018" name="Genome Announc.">
        <title>Complete Genome Sequence of the Methanococcus maripaludis Type Strain JJ (DSM 2067), a Model for Selenoprotein Synthesis in Archaea.</title>
        <authorList>
            <person name="Poehlein A."/>
            <person name="Heym D."/>
            <person name="Quitzke V."/>
            <person name="Fersch J."/>
            <person name="Daniel R."/>
            <person name="Rother M."/>
        </authorList>
    </citation>
    <scope>NUCLEOTIDE SEQUENCE [LARGE SCALE GENOMIC DNA]</scope>
    <source>
        <strain evidence="16">DSM 2067</strain>
    </source>
</reference>
<evidence type="ECO:0000313" key="22">
    <source>
        <dbReference type="Proteomes" id="UP000590564"/>
    </source>
</evidence>
<dbReference type="GO" id="GO:0003723">
    <property type="term" value="F:RNA binding"/>
    <property type="evidence" value="ECO:0007669"/>
    <property type="project" value="TreeGrafter"/>
</dbReference>
<dbReference type="Proteomes" id="UP000239462">
    <property type="component" value="Chromosome"/>
</dbReference>
<dbReference type="EMBL" id="JACHED010000001">
    <property type="protein sequence ID" value="MBB6496592.1"/>
    <property type="molecule type" value="Genomic_DNA"/>
</dbReference>
<feature type="domain" description="Large ribosomal subunit protein uL15/eL18" evidence="5">
    <location>
        <begin position="28"/>
        <end position="119"/>
    </location>
</feature>
<dbReference type="EMBL" id="JACCQJ010000001">
    <property type="protein sequence ID" value="MBG0768918.1"/>
    <property type="molecule type" value="Genomic_DNA"/>
</dbReference>
<evidence type="ECO:0000313" key="8">
    <source>
        <dbReference type="EMBL" id="MBA2850273.1"/>
    </source>
</evidence>
<dbReference type="GO" id="GO:0022625">
    <property type="term" value="C:cytosolic large ribosomal subunit"/>
    <property type="evidence" value="ECO:0007669"/>
    <property type="project" value="TreeGrafter"/>
</dbReference>
<evidence type="ECO:0000256" key="1">
    <source>
        <dbReference type="ARBA" id="ARBA00006815"/>
    </source>
</evidence>
<evidence type="ECO:0000256" key="3">
    <source>
        <dbReference type="ARBA" id="ARBA00023274"/>
    </source>
</evidence>
<dbReference type="InterPro" id="IPR036227">
    <property type="entry name" value="Ribosomal_uL15/eL18_sf"/>
</dbReference>
<sequence length="120" mass="12871">MKKIMSTNPKTPELIQKLKEESFKNSAPIWKDVAKKLAKPARKKVEVNVSKISRYASEGDVLLIPGKVLGAGSLKVNVTVAAFSFSETAKSAIEAVGGKCLTIEELIAENPKGSKVTIMA</sequence>
<dbReference type="InterPro" id="IPR022947">
    <property type="entry name" value="Ribosomal_eL18_arc"/>
</dbReference>
<evidence type="ECO:0000313" key="14">
    <source>
        <dbReference type="EMBL" id="MBM7409363.1"/>
    </source>
</evidence>
<evidence type="ECO:0000256" key="4">
    <source>
        <dbReference type="HAMAP-Rule" id="MF_00329"/>
    </source>
</evidence>
<dbReference type="EMBL" id="JAFBBC010000001">
    <property type="protein sequence ID" value="MBM7409363.1"/>
    <property type="molecule type" value="Genomic_DNA"/>
</dbReference>
<dbReference type="InterPro" id="IPR000039">
    <property type="entry name" value="Ribosomal_eL18"/>
</dbReference>
<comment type="similarity">
    <text evidence="1 4">Belongs to the eukaryotic ribosomal protein eL18 family.</text>
</comment>
<gene>
    <name evidence="4" type="primary">rpl18e</name>
    <name evidence="13" type="ORF">H0S71_03310</name>
    <name evidence="14" type="ORF">HNP85_001035</name>
    <name evidence="8" type="ORF">HNP86_000404</name>
    <name evidence="7" type="ORF">HNP88_001406</name>
    <name evidence="9" type="ORF">HNP93_000407</name>
    <name evidence="10" type="ORF">HNP94_000404</name>
    <name evidence="12" type="ORF">HNP96_000613</name>
    <name evidence="11" type="ORF">HNP97_000563</name>
    <name evidence="15" type="ORF">J2745_001777</name>
    <name evidence="6" type="ORF">MMJJ_15170</name>
</gene>
<evidence type="ECO:0000259" key="5">
    <source>
        <dbReference type="Pfam" id="PF17135"/>
    </source>
</evidence>
<evidence type="ECO:0000313" key="7">
    <source>
        <dbReference type="EMBL" id="MBA2847222.1"/>
    </source>
</evidence>
<dbReference type="EMBL" id="JACHIQ010000001">
    <property type="protein sequence ID" value="MBB6067073.1"/>
    <property type="molecule type" value="Genomic_DNA"/>
</dbReference>
<dbReference type="Proteomes" id="UP000558015">
    <property type="component" value="Unassembled WGS sequence"/>
</dbReference>
<dbReference type="Proteomes" id="UP000567099">
    <property type="component" value="Unassembled WGS sequence"/>
</dbReference>
<dbReference type="GeneID" id="10982897"/>
<evidence type="ECO:0000313" key="17">
    <source>
        <dbReference type="Proteomes" id="UP000558015"/>
    </source>
</evidence>
<evidence type="ECO:0000313" key="20">
    <source>
        <dbReference type="Proteomes" id="UP000571854"/>
    </source>
</evidence>
<dbReference type="EMBL" id="CP026606">
    <property type="protein sequence ID" value="AVB76894.1"/>
    <property type="molecule type" value="Genomic_DNA"/>
</dbReference>
<protein>
    <recommendedName>
        <fullName evidence="4">Large ribosomal subunit protein eL18</fullName>
    </recommendedName>
</protein>
<evidence type="ECO:0000313" key="15">
    <source>
        <dbReference type="EMBL" id="MBP2220269.1"/>
    </source>
</evidence>
<dbReference type="Proteomes" id="UP000564425">
    <property type="component" value="Unassembled WGS sequence"/>
</dbReference>
<accession>A0A2L1CC25</accession>
<dbReference type="EMBL" id="JACDUH010000001">
    <property type="protein sequence ID" value="MBA2850273.1"/>
    <property type="molecule type" value="Genomic_DNA"/>
</dbReference>
<dbReference type="Proteomes" id="UP000571854">
    <property type="component" value="Unassembled WGS sequence"/>
</dbReference>
<dbReference type="KEGG" id="mmad:MMJJ_15170"/>
<dbReference type="GO" id="GO:0006412">
    <property type="term" value="P:translation"/>
    <property type="evidence" value="ECO:0007669"/>
    <property type="project" value="UniProtKB-UniRule"/>
</dbReference>
<dbReference type="EMBL" id="JACDUN010000001">
    <property type="protein sequence ID" value="MBA2857706.1"/>
    <property type="molecule type" value="Genomic_DNA"/>
</dbReference>
<dbReference type="PROSITE" id="PS00475">
    <property type="entry name" value="RIBOSOMAL_L15"/>
    <property type="match status" value="1"/>
</dbReference>
<dbReference type="AlphaFoldDB" id="A0A2L1CC25"/>
<dbReference type="InterPro" id="IPR001196">
    <property type="entry name" value="Ribosomal_uL15_CS"/>
</dbReference>
<dbReference type="RefSeq" id="WP_011171267.1">
    <property type="nucleotide sequence ID" value="NZ_BAAABJ010000001.1"/>
</dbReference>
<dbReference type="Proteomes" id="UP000742560">
    <property type="component" value="Unassembled WGS sequence"/>
</dbReference>
<dbReference type="Gene3D" id="3.100.10.10">
    <property type="match status" value="1"/>
</dbReference>
<dbReference type="GO" id="GO:0003735">
    <property type="term" value="F:structural constituent of ribosome"/>
    <property type="evidence" value="ECO:0007669"/>
    <property type="project" value="InterPro"/>
</dbReference>
<dbReference type="PANTHER" id="PTHR10934:SF2">
    <property type="entry name" value="LARGE RIBOSOMAL SUBUNIT PROTEIN EL18"/>
    <property type="match status" value="1"/>
</dbReference>
<evidence type="ECO:0000313" key="6">
    <source>
        <dbReference type="EMBL" id="AVB76894.1"/>
    </source>
</evidence>
<dbReference type="Proteomes" id="UP000590564">
    <property type="component" value="Unassembled WGS sequence"/>
</dbReference>
<evidence type="ECO:0000313" key="18">
    <source>
        <dbReference type="Proteomes" id="UP000564425"/>
    </source>
</evidence>
<evidence type="ECO:0000313" key="19">
    <source>
        <dbReference type="Proteomes" id="UP000567099"/>
    </source>
</evidence>
<dbReference type="SUPFAM" id="SSF52080">
    <property type="entry name" value="Ribosomal proteins L15p and L18e"/>
    <property type="match status" value="1"/>
</dbReference>
<evidence type="ECO:0000256" key="2">
    <source>
        <dbReference type="ARBA" id="ARBA00022980"/>
    </source>
</evidence>
<keyword evidence="2 4" id="KW-0689">Ribosomal protein</keyword>
<organism evidence="6 16">
    <name type="scientific">Methanococcus maripaludis</name>
    <name type="common">Methanococcus deltae</name>
    <dbReference type="NCBI Taxonomy" id="39152"/>
    <lineage>
        <taxon>Archaea</taxon>
        <taxon>Methanobacteriati</taxon>
        <taxon>Methanobacteriota</taxon>
        <taxon>Methanomada group</taxon>
        <taxon>Methanococci</taxon>
        <taxon>Methanococcales</taxon>
        <taxon>Methanococcaceae</taxon>
        <taxon>Methanococcus</taxon>
    </lineage>
</organism>
<dbReference type="Proteomes" id="UP000584706">
    <property type="component" value="Unassembled WGS sequence"/>
</dbReference>
<reference evidence="13" key="4">
    <citation type="submission" date="2020-07" db="EMBL/GenBank/DDBJ databases">
        <title>Severe corrosion of carbon steel in oil field produced water can be linked to methanogenic archaea containing a special type of NiFe hydrogenase.</title>
        <authorList>
            <person name="Lahme S."/>
            <person name="Mand J."/>
            <person name="Longwell J."/>
            <person name="Smith R."/>
            <person name="Enning D."/>
        </authorList>
    </citation>
    <scope>NUCLEOTIDE SEQUENCE</scope>
    <source>
        <strain evidence="13">MIC098Bin5</strain>
    </source>
</reference>
<keyword evidence="3 4" id="KW-0687">Ribonucleoprotein</keyword>
<evidence type="ECO:0000313" key="16">
    <source>
        <dbReference type="Proteomes" id="UP000239462"/>
    </source>
</evidence>
<dbReference type="Proteomes" id="UP000722095">
    <property type="component" value="Unassembled WGS sequence"/>
</dbReference>
<evidence type="ECO:0000313" key="10">
    <source>
        <dbReference type="EMBL" id="MBA2863404.1"/>
    </source>
</evidence>
<dbReference type="Pfam" id="PF17135">
    <property type="entry name" value="Ribosomal_L18"/>
    <property type="match status" value="1"/>
</dbReference>
<dbReference type="InterPro" id="IPR021131">
    <property type="entry name" value="Ribosomal_uL15/eL18"/>
</dbReference>
<evidence type="ECO:0000313" key="13">
    <source>
        <dbReference type="EMBL" id="MBG0768918.1"/>
    </source>
</evidence>
<dbReference type="NCBIfam" id="NF003079">
    <property type="entry name" value="PRK04005.1"/>
    <property type="match status" value="1"/>
</dbReference>
<dbReference type="PANTHER" id="PTHR10934">
    <property type="entry name" value="60S RIBOSOMAL PROTEIN L18"/>
    <property type="match status" value="1"/>
</dbReference>
<proteinExistence type="inferred from homology"/>